<dbReference type="PANTHER" id="PTHR21660">
    <property type="entry name" value="THIOESTERASE SUPERFAMILY MEMBER-RELATED"/>
    <property type="match status" value="1"/>
</dbReference>
<protein>
    <recommendedName>
        <fullName evidence="3">Thioesterase domain-containing protein</fullName>
    </recommendedName>
</protein>
<dbReference type="AlphaFoldDB" id="A0A6A6FLC0"/>
<evidence type="ECO:0000256" key="1">
    <source>
        <dbReference type="ARBA" id="ARBA00008324"/>
    </source>
</evidence>
<keyword evidence="2" id="KW-0378">Hydrolase</keyword>
<dbReference type="OrthoDB" id="2831072at2759"/>
<reference evidence="4" key="1">
    <citation type="journal article" date="2020" name="Stud. Mycol.">
        <title>101 Dothideomycetes genomes: a test case for predicting lifestyles and emergence of pathogens.</title>
        <authorList>
            <person name="Haridas S."/>
            <person name="Albert R."/>
            <person name="Binder M."/>
            <person name="Bloem J."/>
            <person name="Labutti K."/>
            <person name="Salamov A."/>
            <person name="Andreopoulos B."/>
            <person name="Baker S."/>
            <person name="Barry K."/>
            <person name="Bills G."/>
            <person name="Bluhm B."/>
            <person name="Cannon C."/>
            <person name="Castanera R."/>
            <person name="Culley D."/>
            <person name="Daum C."/>
            <person name="Ezra D."/>
            <person name="Gonzalez J."/>
            <person name="Henrissat B."/>
            <person name="Kuo A."/>
            <person name="Liang C."/>
            <person name="Lipzen A."/>
            <person name="Lutzoni F."/>
            <person name="Magnuson J."/>
            <person name="Mondo S."/>
            <person name="Nolan M."/>
            <person name="Ohm R."/>
            <person name="Pangilinan J."/>
            <person name="Park H.-J."/>
            <person name="Ramirez L."/>
            <person name="Alfaro M."/>
            <person name="Sun H."/>
            <person name="Tritt A."/>
            <person name="Yoshinaga Y."/>
            <person name="Zwiers L.-H."/>
            <person name="Turgeon B."/>
            <person name="Goodwin S."/>
            <person name="Spatafora J."/>
            <person name="Crous P."/>
            <person name="Grigoriev I."/>
        </authorList>
    </citation>
    <scope>NUCLEOTIDE SEQUENCE</scope>
    <source>
        <strain evidence="4">SCOH1-5</strain>
    </source>
</reference>
<dbReference type="InterPro" id="IPR003736">
    <property type="entry name" value="PAAI_dom"/>
</dbReference>
<dbReference type="InterPro" id="IPR039298">
    <property type="entry name" value="ACOT13"/>
</dbReference>
<accession>A0A6A6FLC0</accession>
<evidence type="ECO:0000313" key="4">
    <source>
        <dbReference type="EMBL" id="KAF2214173.1"/>
    </source>
</evidence>
<dbReference type="Pfam" id="PF03061">
    <property type="entry name" value="4HBT"/>
    <property type="match status" value="1"/>
</dbReference>
<name>A0A6A6FLC0_9PEZI</name>
<dbReference type="Gene3D" id="3.10.129.10">
    <property type="entry name" value="Hotdog Thioesterase"/>
    <property type="match status" value="1"/>
</dbReference>
<dbReference type="InterPro" id="IPR006683">
    <property type="entry name" value="Thioestr_dom"/>
</dbReference>
<keyword evidence="5" id="KW-1185">Reference proteome</keyword>
<dbReference type="EMBL" id="ML992669">
    <property type="protein sequence ID" value="KAF2214173.1"/>
    <property type="molecule type" value="Genomic_DNA"/>
</dbReference>
<sequence length="134" mass="14827">MRESIRLISATGPPSNQKVSCVFELTVTPNFSNRMGNMHGGAVALVFDMATTMCQAPVARQNYWEFGGVSRTLTVTYLRPVRMGMTIEIRCEVLQIGARLATIRGEFWDKADGRLLSVCEHNKVSIQFTGKAAL</sequence>
<dbReference type="NCBIfam" id="TIGR00369">
    <property type="entry name" value="unchar_dom_1"/>
    <property type="match status" value="1"/>
</dbReference>
<dbReference type="Proteomes" id="UP000799539">
    <property type="component" value="Unassembled WGS sequence"/>
</dbReference>
<organism evidence="4 5">
    <name type="scientific">Cercospora zeae-maydis SCOH1-5</name>
    <dbReference type="NCBI Taxonomy" id="717836"/>
    <lineage>
        <taxon>Eukaryota</taxon>
        <taxon>Fungi</taxon>
        <taxon>Dikarya</taxon>
        <taxon>Ascomycota</taxon>
        <taxon>Pezizomycotina</taxon>
        <taxon>Dothideomycetes</taxon>
        <taxon>Dothideomycetidae</taxon>
        <taxon>Mycosphaerellales</taxon>
        <taxon>Mycosphaerellaceae</taxon>
        <taxon>Cercospora</taxon>
    </lineage>
</organism>
<comment type="similarity">
    <text evidence="1">Belongs to the thioesterase PaaI family.</text>
</comment>
<evidence type="ECO:0000313" key="5">
    <source>
        <dbReference type="Proteomes" id="UP000799539"/>
    </source>
</evidence>
<gene>
    <name evidence="4" type="ORF">CERZMDRAFT_38777</name>
</gene>
<dbReference type="CDD" id="cd03443">
    <property type="entry name" value="PaaI_thioesterase"/>
    <property type="match status" value="1"/>
</dbReference>
<dbReference type="PANTHER" id="PTHR21660:SF9">
    <property type="entry name" value="THIOESTERASE DOMAIN-CONTAINING PROTEIN"/>
    <property type="match status" value="1"/>
</dbReference>
<proteinExistence type="inferred from homology"/>
<feature type="domain" description="Thioesterase" evidence="3">
    <location>
        <begin position="35"/>
        <end position="113"/>
    </location>
</feature>
<dbReference type="GO" id="GO:0047617">
    <property type="term" value="F:fatty acyl-CoA hydrolase activity"/>
    <property type="evidence" value="ECO:0007669"/>
    <property type="project" value="InterPro"/>
</dbReference>
<evidence type="ECO:0000259" key="3">
    <source>
        <dbReference type="Pfam" id="PF03061"/>
    </source>
</evidence>
<dbReference type="InterPro" id="IPR029069">
    <property type="entry name" value="HotDog_dom_sf"/>
</dbReference>
<dbReference type="SUPFAM" id="SSF54637">
    <property type="entry name" value="Thioesterase/thiol ester dehydrase-isomerase"/>
    <property type="match status" value="1"/>
</dbReference>
<evidence type="ECO:0000256" key="2">
    <source>
        <dbReference type="ARBA" id="ARBA00022801"/>
    </source>
</evidence>